<evidence type="ECO:0000313" key="10">
    <source>
        <dbReference type="Proteomes" id="UP001307168"/>
    </source>
</evidence>
<evidence type="ECO:0000313" key="9">
    <source>
        <dbReference type="EMBL" id="MEC0272741.1"/>
    </source>
</evidence>
<evidence type="ECO:0000256" key="8">
    <source>
        <dbReference type="SAM" id="Phobius"/>
    </source>
</evidence>
<dbReference type="EMBL" id="JARNBH010000006">
    <property type="protein sequence ID" value="MEC0272741.1"/>
    <property type="molecule type" value="Genomic_DNA"/>
</dbReference>
<keyword evidence="5 8" id="KW-0812">Transmembrane</keyword>
<evidence type="ECO:0000256" key="5">
    <source>
        <dbReference type="ARBA" id="ARBA00022692"/>
    </source>
</evidence>
<evidence type="ECO:0000256" key="2">
    <source>
        <dbReference type="ARBA" id="ARBA00007998"/>
    </source>
</evidence>
<feature type="transmembrane region" description="Helical" evidence="8">
    <location>
        <begin position="333"/>
        <end position="351"/>
    </location>
</feature>
<name>A0AAW9N765_9BACI</name>
<evidence type="ECO:0000256" key="4">
    <source>
        <dbReference type="ARBA" id="ARBA00022544"/>
    </source>
</evidence>
<proteinExistence type="inferred from homology"/>
<keyword evidence="10" id="KW-1185">Reference proteome</keyword>
<keyword evidence="7 8" id="KW-0472">Membrane</keyword>
<dbReference type="PANTHER" id="PTHR34975:SF2">
    <property type="entry name" value="SPORE GERMINATION PROTEIN A2"/>
    <property type="match status" value="1"/>
</dbReference>
<feature type="transmembrane region" description="Helical" evidence="8">
    <location>
        <begin position="268"/>
        <end position="287"/>
    </location>
</feature>
<dbReference type="Gene3D" id="1.20.1740.10">
    <property type="entry name" value="Amino acid/polyamine transporter I"/>
    <property type="match status" value="1"/>
</dbReference>
<feature type="transmembrane region" description="Helical" evidence="8">
    <location>
        <begin position="189"/>
        <end position="206"/>
    </location>
</feature>
<keyword evidence="4" id="KW-0309">Germination</keyword>
<evidence type="ECO:0000256" key="7">
    <source>
        <dbReference type="ARBA" id="ARBA00023136"/>
    </source>
</evidence>
<comment type="similarity">
    <text evidence="2">Belongs to the amino acid-polyamine-organocation (APC) superfamily. Spore germination protein (SGP) (TC 2.A.3.9) family.</text>
</comment>
<dbReference type="GO" id="GO:0016020">
    <property type="term" value="C:membrane"/>
    <property type="evidence" value="ECO:0007669"/>
    <property type="project" value="UniProtKB-SubCell"/>
</dbReference>
<evidence type="ECO:0000256" key="6">
    <source>
        <dbReference type="ARBA" id="ARBA00022989"/>
    </source>
</evidence>
<comment type="subcellular location">
    <subcellularLocation>
        <location evidence="1">Membrane</location>
        <topology evidence="1">Multi-pass membrane protein</topology>
    </subcellularLocation>
</comment>
<feature type="transmembrane region" description="Helical" evidence="8">
    <location>
        <begin position="307"/>
        <end position="327"/>
    </location>
</feature>
<dbReference type="GO" id="GO:0009847">
    <property type="term" value="P:spore germination"/>
    <property type="evidence" value="ECO:0007669"/>
    <property type="project" value="InterPro"/>
</dbReference>
<feature type="transmembrane region" description="Helical" evidence="8">
    <location>
        <begin position="218"/>
        <end position="238"/>
    </location>
</feature>
<feature type="transmembrane region" description="Helical" evidence="8">
    <location>
        <begin position="144"/>
        <end position="163"/>
    </location>
</feature>
<protein>
    <submittedName>
        <fullName evidence="9">GerAB/ArcD/ProY family transporter</fullName>
    </submittedName>
</protein>
<feature type="transmembrane region" description="Helical" evidence="8">
    <location>
        <begin position="12"/>
        <end position="28"/>
    </location>
</feature>
<dbReference type="RefSeq" id="WP_367406413.1">
    <property type="nucleotide sequence ID" value="NZ_JARNBH010000006.1"/>
</dbReference>
<gene>
    <name evidence="9" type="ORF">P4706_06600</name>
</gene>
<dbReference type="Proteomes" id="UP001307168">
    <property type="component" value="Unassembled WGS sequence"/>
</dbReference>
<organism evidence="9 10">
    <name type="scientific">Peribacillus castrilensis</name>
    <dbReference type="NCBI Taxonomy" id="2897690"/>
    <lineage>
        <taxon>Bacteria</taxon>
        <taxon>Bacillati</taxon>
        <taxon>Bacillota</taxon>
        <taxon>Bacilli</taxon>
        <taxon>Bacillales</taxon>
        <taxon>Bacillaceae</taxon>
        <taxon>Peribacillus</taxon>
    </lineage>
</organism>
<evidence type="ECO:0000256" key="3">
    <source>
        <dbReference type="ARBA" id="ARBA00022448"/>
    </source>
</evidence>
<comment type="caution">
    <text evidence="9">The sequence shown here is derived from an EMBL/GenBank/DDBJ whole genome shotgun (WGS) entry which is preliminary data.</text>
</comment>
<dbReference type="AlphaFoldDB" id="A0AAW9N765"/>
<keyword evidence="6 8" id="KW-1133">Transmembrane helix</keyword>
<evidence type="ECO:0000256" key="1">
    <source>
        <dbReference type="ARBA" id="ARBA00004141"/>
    </source>
</evidence>
<dbReference type="Pfam" id="PF03845">
    <property type="entry name" value="Spore_permease"/>
    <property type="match status" value="1"/>
</dbReference>
<feature type="transmembrane region" description="Helical" evidence="8">
    <location>
        <begin position="107"/>
        <end position="132"/>
    </location>
</feature>
<feature type="transmembrane region" description="Helical" evidence="8">
    <location>
        <begin position="40"/>
        <end position="61"/>
    </location>
</feature>
<dbReference type="PANTHER" id="PTHR34975">
    <property type="entry name" value="SPORE GERMINATION PROTEIN A2"/>
    <property type="match status" value="1"/>
</dbReference>
<keyword evidence="3" id="KW-0813">Transport</keyword>
<reference evidence="9 10" key="1">
    <citation type="submission" date="2023-03" db="EMBL/GenBank/DDBJ databases">
        <title>Bacillus Genome Sequencing.</title>
        <authorList>
            <person name="Dunlap C."/>
        </authorList>
    </citation>
    <scope>NUCLEOTIDE SEQUENCE [LARGE SCALE GENOMIC DNA]</scope>
    <source>
        <strain evidence="9 10">B-41290</strain>
    </source>
</reference>
<sequence length="356" mass="40760">MQKLKKLHSVHVIFLIINTITGVGMFTFPHDVSQVGYGAWVMPLVYGVVIQLLLLLFFRLLKYYPDHNLFEINTLLLGKVAGNFINFMIFIYAILVIFHVIKSYVHIVTLLAFQFNPTFWIITALLFVTFSIISKGNIISLAQYHILSFFLSIWFILFLITGFNKGDITHLLPLLNFTASDLLDAFPKGYFSFIGFEVILFFYPLINNQERAFKHTSIALWVVVFLHCFVTIAAVIHYTDWELQHIQYPIVNFMQEVQFSFAVRIDNVFINLWLLLVVGTAATYTWIAKNALDHISRNEKNENTKVLSALGVVFALLFLPGSSGEAIGKIADGVIYFNFVLVVFPLLLLVIRRVKS</sequence>
<accession>A0AAW9N765</accession>
<feature type="transmembrane region" description="Helical" evidence="8">
    <location>
        <begin position="81"/>
        <end position="101"/>
    </location>
</feature>
<dbReference type="InterPro" id="IPR004761">
    <property type="entry name" value="Spore_GerAB"/>
</dbReference>